<evidence type="ECO:0000256" key="4">
    <source>
        <dbReference type="ARBA" id="ARBA00022454"/>
    </source>
</evidence>
<feature type="region of interest" description="Disordered" evidence="10">
    <location>
        <begin position="492"/>
        <end position="517"/>
    </location>
</feature>
<feature type="compositionally biased region" description="Acidic residues" evidence="10">
    <location>
        <begin position="874"/>
        <end position="894"/>
    </location>
</feature>
<protein>
    <recommendedName>
        <fullName evidence="11">Daxx histone-binding domain-containing protein</fullName>
    </recommendedName>
</protein>
<evidence type="ECO:0000313" key="12">
    <source>
        <dbReference type="EMBL" id="KAK6631821.1"/>
    </source>
</evidence>
<feature type="domain" description="Daxx histone-binding" evidence="11">
    <location>
        <begin position="400"/>
        <end position="480"/>
    </location>
</feature>
<evidence type="ECO:0000256" key="7">
    <source>
        <dbReference type="ARBA" id="ARBA00023054"/>
    </source>
</evidence>
<comment type="subcellular location">
    <subcellularLocation>
        <location evidence="2">Chromosome</location>
    </subcellularLocation>
    <subcellularLocation>
        <location evidence="3">Cytoplasm</location>
    </subcellularLocation>
    <subcellularLocation>
        <location evidence="1">Nucleus</location>
    </subcellularLocation>
</comment>
<dbReference type="EMBL" id="JAWJWE010000008">
    <property type="protein sequence ID" value="KAK6631821.1"/>
    <property type="molecule type" value="Genomic_DNA"/>
</dbReference>
<dbReference type="InterPro" id="IPR046426">
    <property type="entry name" value="DAXX_histone-bd_sf"/>
</dbReference>
<feature type="compositionally biased region" description="Basic and acidic residues" evidence="10">
    <location>
        <begin position="858"/>
        <end position="873"/>
    </location>
</feature>
<reference evidence="12 13" key="1">
    <citation type="submission" date="2023-10" db="EMBL/GenBank/DDBJ databases">
        <title>Genomes of two closely related lineages of the louse Polyplax serrata with different host specificities.</title>
        <authorList>
            <person name="Martinu J."/>
            <person name="Tarabai H."/>
            <person name="Stefka J."/>
            <person name="Hypsa V."/>
        </authorList>
    </citation>
    <scope>NUCLEOTIDE SEQUENCE [LARGE SCALE GENOMIC DNA]</scope>
    <source>
        <strain evidence="12">HR10_N</strain>
    </source>
</reference>
<dbReference type="AlphaFoldDB" id="A0AAN8P4X2"/>
<dbReference type="InterPro" id="IPR046378">
    <property type="entry name" value="DAXX_histone-bd"/>
</dbReference>
<evidence type="ECO:0000256" key="1">
    <source>
        <dbReference type="ARBA" id="ARBA00004123"/>
    </source>
</evidence>
<feature type="compositionally biased region" description="Acidic residues" evidence="10">
    <location>
        <begin position="492"/>
        <end position="512"/>
    </location>
</feature>
<evidence type="ECO:0000256" key="2">
    <source>
        <dbReference type="ARBA" id="ARBA00004286"/>
    </source>
</evidence>
<dbReference type="InterPro" id="IPR038298">
    <property type="entry name" value="Daxx_N_sf"/>
</dbReference>
<dbReference type="Gene3D" id="1.10.8.810">
    <property type="entry name" value="Daxx helical bundle domain"/>
    <property type="match status" value="1"/>
</dbReference>
<evidence type="ECO:0000256" key="6">
    <source>
        <dbReference type="ARBA" id="ARBA00022703"/>
    </source>
</evidence>
<dbReference type="GO" id="GO:0006355">
    <property type="term" value="P:regulation of DNA-templated transcription"/>
    <property type="evidence" value="ECO:0007669"/>
    <property type="project" value="UniProtKB-ARBA"/>
</dbReference>
<gene>
    <name evidence="12" type="ORF">RUM43_013887</name>
</gene>
<feature type="region of interest" description="Disordered" evidence="10">
    <location>
        <begin position="824"/>
        <end position="955"/>
    </location>
</feature>
<keyword evidence="4" id="KW-0158">Chromosome</keyword>
<evidence type="ECO:0000259" key="11">
    <source>
        <dbReference type="Pfam" id="PF20920"/>
    </source>
</evidence>
<proteinExistence type="predicted"/>
<sequence>MDTNDVIILSSDEEEQCQKKIEKESNTQKNKHNQLKYNIKQPKNNDVLEINDDIPRVLQNCSSNCELEIVDLAENTEISFDLDSNKFKSTILNHNKKTNPGLPETKSCSSLKCETDELCNQSATSEIKILSIESLDNKIKNDDFSCQDIIVSNTISMNDKKQLNIPECHINTSSKFEDNKAKTKKLFDEFVERCTSFEDIPNDRIRLSNKLYKKYSEANTEYINSDEFMGLIQKCTKKLEKNNLYFLAKEVTDELCNRKKIQFGNGVITSNDEFVDGNELQNQPPQNEKKKKKIIKKILSHLDTLGMKIKELENAEVDLSDEEDSSYVQLQRYRKKFCSLYKKFCKLTNEVSDASRIYSRKICFSGSKYPEINRCIENWLNKTRRFPDFSDILKLLENQNSSLGLQYSSEGIRVLATEIFQQVGVQLQRRRQYDLWDTLSGFLTETEDPAESNPELQKVLNTNFEVRVKKEQEIITYFAELQEKQKIMPVEVPDDEANESPNQSDDESEIEEAGNSVNEKLNEVLDKEYICDTETSECKDSLRESENGSVVHRNQAVDYKCDEQDLLKKETKNNYKNCKSLKRWEGTNNAEISEAYLDTDAKDLRFKTNDGTPKMPNNVGSNIFSTNESLKTEKNNIGLANTSNETVNANHRENSKIFTKTPVVQLTRISQPPRKHLTLYTGCTSSKKRKLSLSSFTKSFHLTETHNEKSPKQFKSSFDIRHCQIQHNFKSIKKLHNFKSFTKQTNIRVRKHALHGPTDISNLLKSIGKTKNFVDVFFSTFHPQKVKSVQRCIRGNFFRTNYKFTPNIQTCALGYGENTVKNLGDGAEESKINKDGSNSGSQRTEENSSFGGQGNGNEGDKNENDGNKKNENSEDKEEDKNEEEEEEENEDGNEDEKHSENMDLVTCELLEGPENSDGSPLALHNPNKTEAKQGVESNVEPTQNRTTKSNKNRRTKSRIKKNLITAETTIGEEVVEAEVTLEENLSYDICNWSCSFDNDYSIGSSSFRVRDTKIIAPVRQKRKWSNHASTPSDEERVQNFLLHSPSSISITPPKTMLMSKPPSQDVLKALATLKRLKGISTTRVRRTPSKIREEDIVVINEPNRKRGKYQQKLLSSSSSTRNGSSGCSHDFLPVITKVQSIKSDSTQDGSSVGATSATPCKPSKKAKEESNINIPKISNVWGGFAGESSGSAPNCSFPKYSQTNPNGTPKKKKTKKSVEYVELD</sequence>
<dbReference type="CDD" id="cd13150">
    <property type="entry name" value="DAXX_histone_binding"/>
    <property type="match status" value="1"/>
</dbReference>
<feature type="region of interest" description="Disordered" evidence="10">
    <location>
        <begin position="1102"/>
        <end position="1128"/>
    </location>
</feature>
<dbReference type="Gene3D" id="1.20.58.2170">
    <property type="match status" value="1"/>
</dbReference>
<keyword evidence="8" id="KW-0143">Chaperone</keyword>
<keyword evidence="5" id="KW-0963">Cytoplasm</keyword>
<evidence type="ECO:0000256" key="10">
    <source>
        <dbReference type="SAM" id="MobiDB-lite"/>
    </source>
</evidence>
<feature type="compositionally biased region" description="Low complexity" evidence="10">
    <location>
        <begin position="1115"/>
        <end position="1128"/>
    </location>
</feature>
<dbReference type="GO" id="GO:0042393">
    <property type="term" value="F:histone binding"/>
    <property type="evidence" value="ECO:0007669"/>
    <property type="project" value="InterPro"/>
</dbReference>
<dbReference type="Proteomes" id="UP001372834">
    <property type="component" value="Unassembled WGS sequence"/>
</dbReference>
<evidence type="ECO:0000256" key="9">
    <source>
        <dbReference type="ARBA" id="ARBA00023242"/>
    </source>
</evidence>
<accession>A0AAN8P4X2</accession>
<feature type="compositionally biased region" description="Polar residues" evidence="10">
    <location>
        <begin position="1142"/>
        <end position="1158"/>
    </location>
</feature>
<feature type="region of interest" description="Disordered" evidence="10">
    <location>
        <begin position="1142"/>
        <end position="1224"/>
    </location>
</feature>
<dbReference type="GO" id="GO:0006915">
    <property type="term" value="P:apoptotic process"/>
    <property type="evidence" value="ECO:0007669"/>
    <property type="project" value="UniProtKB-KW"/>
</dbReference>
<keyword evidence="6" id="KW-0053">Apoptosis</keyword>
<evidence type="ECO:0000256" key="3">
    <source>
        <dbReference type="ARBA" id="ARBA00004496"/>
    </source>
</evidence>
<feature type="compositionally biased region" description="Polar residues" evidence="10">
    <location>
        <begin position="935"/>
        <end position="947"/>
    </location>
</feature>
<feature type="compositionally biased region" description="Polar residues" evidence="10">
    <location>
        <begin position="1188"/>
        <end position="1207"/>
    </location>
</feature>
<comment type="caution">
    <text evidence="12">The sequence shown here is derived from an EMBL/GenBank/DDBJ whole genome shotgun (WGS) entry which is preliminary data.</text>
</comment>
<keyword evidence="7" id="KW-0175">Coiled coil</keyword>
<name>A0AAN8P4X2_POLSC</name>
<dbReference type="Pfam" id="PF20920">
    <property type="entry name" value="DAXX_hist_bd"/>
    <property type="match status" value="1"/>
</dbReference>
<evidence type="ECO:0000256" key="5">
    <source>
        <dbReference type="ARBA" id="ARBA00022490"/>
    </source>
</evidence>
<dbReference type="GO" id="GO:0005737">
    <property type="term" value="C:cytoplasm"/>
    <property type="evidence" value="ECO:0007669"/>
    <property type="project" value="UniProtKB-SubCell"/>
</dbReference>
<dbReference type="GO" id="GO:0005634">
    <property type="term" value="C:nucleus"/>
    <property type="evidence" value="ECO:0007669"/>
    <property type="project" value="UniProtKB-SubCell"/>
</dbReference>
<dbReference type="GO" id="GO:0005694">
    <property type="term" value="C:chromosome"/>
    <property type="evidence" value="ECO:0007669"/>
    <property type="project" value="UniProtKB-SubCell"/>
</dbReference>
<organism evidence="12 13">
    <name type="scientific">Polyplax serrata</name>
    <name type="common">Common mouse louse</name>
    <dbReference type="NCBI Taxonomy" id="468196"/>
    <lineage>
        <taxon>Eukaryota</taxon>
        <taxon>Metazoa</taxon>
        <taxon>Ecdysozoa</taxon>
        <taxon>Arthropoda</taxon>
        <taxon>Hexapoda</taxon>
        <taxon>Insecta</taxon>
        <taxon>Pterygota</taxon>
        <taxon>Neoptera</taxon>
        <taxon>Paraneoptera</taxon>
        <taxon>Psocodea</taxon>
        <taxon>Troctomorpha</taxon>
        <taxon>Phthiraptera</taxon>
        <taxon>Anoplura</taxon>
        <taxon>Polyplacidae</taxon>
        <taxon>Polyplax</taxon>
    </lineage>
</organism>
<keyword evidence="9" id="KW-0539">Nucleus</keyword>
<evidence type="ECO:0000313" key="13">
    <source>
        <dbReference type="Proteomes" id="UP001372834"/>
    </source>
</evidence>
<evidence type="ECO:0000256" key="8">
    <source>
        <dbReference type="ARBA" id="ARBA00023186"/>
    </source>
</evidence>